<dbReference type="EMBL" id="CCYD01000116">
    <property type="protein sequence ID" value="CEG50482.1"/>
    <property type="molecule type" value="Genomic_DNA"/>
</dbReference>
<organism evidence="1 2">
    <name type="scientific">Plasmopara halstedii</name>
    <name type="common">Downy mildew of sunflower</name>
    <dbReference type="NCBI Taxonomy" id="4781"/>
    <lineage>
        <taxon>Eukaryota</taxon>
        <taxon>Sar</taxon>
        <taxon>Stramenopiles</taxon>
        <taxon>Oomycota</taxon>
        <taxon>Peronosporomycetes</taxon>
        <taxon>Peronosporales</taxon>
        <taxon>Peronosporaceae</taxon>
        <taxon>Plasmopara</taxon>
    </lineage>
</organism>
<dbReference type="Proteomes" id="UP000054928">
    <property type="component" value="Unassembled WGS sequence"/>
</dbReference>
<reference evidence="2" key="1">
    <citation type="submission" date="2014-09" db="EMBL/GenBank/DDBJ databases">
        <authorList>
            <person name="Sharma Rahul"/>
            <person name="Thines Marco"/>
        </authorList>
    </citation>
    <scope>NUCLEOTIDE SEQUENCE [LARGE SCALE GENOMIC DNA]</scope>
</reference>
<evidence type="ECO:0000313" key="2">
    <source>
        <dbReference type="Proteomes" id="UP000054928"/>
    </source>
</evidence>
<sequence>MLMPKAITYGISQDLPTLFHYAIANNDLLLVSFAWTLPKLFAVSTGSRKIFLVT</sequence>
<dbReference type="GeneID" id="36395680"/>
<proteinExistence type="predicted"/>
<evidence type="ECO:0000313" key="1">
    <source>
        <dbReference type="EMBL" id="CEG50482.1"/>
    </source>
</evidence>
<keyword evidence="2" id="KW-1185">Reference proteome</keyword>
<protein>
    <submittedName>
        <fullName evidence="1">Uncharacterized protein</fullName>
    </submittedName>
</protein>
<dbReference type="AlphaFoldDB" id="A0A0P1B7H4"/>
<accession>A0A0P1B7H4</accession>
<name>A0A0P1B7H4_PLAHL</name>
<dbReference type="RefSeq" id="XP_024586851.1">
    <property type="nucleotide sequence ID" value="XM_024718124.1"/>
</dbReference>